<evidence type="ECO:0000259" key="1">
    <source>
        <dbReference type="PROSITE" id="PS50164"/>
    </source>
</evidence>
<feature type="domain" description="GIY-YIG" evidence="1">
    <location>
        <begin position="15"/>
        <end position="108"/>
    </location>
</feature>
<proteinExistence type="predicted"/>
<dbReference type="CDD" id="cd10440">
    <property type="entry name" value="GIY-YIG_COG3680"/>
    <property type="match status" value="1"/>
</dbReference>
<organism evidence="2 3">
    <name type="scientific">Agrococcus baldri</name>
    <dbReference type="NCBI Taxonomy" id="153730"/>
    <lineage>
        <taxon>Bacteria</taxon>
        <taxon>Bacillati</taxon>
        <taxon>Actinomycetota</taxon>
        <taxon>Actinomycetes</taxon>
        <taxon>Micrococcales</taxon>
        <taxon>Microbacteriaceae</taxon>
        <taxon>Agrococcus</taxon>
    </lineage>
</organism>
<protein>
    <recommendedName>
        <fullName evidence="1">GIY-YIG domain-containing protein</fullName>
    </recommendedName>
</protein>
<dbReference type="InterPro" id="IPR035901">
    <property type="entry name" value="GIY-YIG_endonuc_sf"/>
</dbReference>
<dbReference type="Pfam" id="PF22945">
    <property type="entry name" value="LEM-3_GIY-YIG"/>
    <property type="match status" value="1"/>
</dbReference>
<dbReference type="SUPFAM" id="SSF82771">
    <property type="entry name" value="GIY-YIG endonuclease"/>
    <property type="match status" value="1"/>
</dbReference>
<dbReference type="Proteomes" id="UP000198506">
    <property type="component" value="Unassembled WGS sequence"/>
</dbReference>
<dbReference type="AlphaFoldDB" id="A0AA94KYL4"/>
<evidence type="ECO:0000313" key="2">
    <source>
        <dbReference type="EMBL" id="SFR99865.1"/>
    </source>
</evidence>
<gene>
    <name evidence="2" type="ORF">SAMN04487783_0395</name>
</gene>
<dbReference type="RefSeq" id="WP_092915340.1">
    <property type="nucleotide sequence ID" value="NZ_FOZN01000001.1"/>
</dbReference>
<dbReference type="PROSITE" id="PS50164">
    <property type="entry name" value="GIY_YIG"/>
    <property type="match status" value="1"/>
</dbReference>
<accession>A0AA94KYL4</accession>
<evidence type="ECO:0000313" key="3">
    <source>
        <dbReference type="Proteomes" id="UP000198506"/>
    </source>
</evidence>
<dbReference type="InterPro" id="IPR000305">
    <property type="entry name" value="GIY-YIG_endonuc"/>
</dbReference>
<sequence>MSAEVRIPGEVAAILGYYVYALRDPRDGQVFYVGKGVGDRLNAHVREAGADLQSERAKLRRINEIEASGRTVDMLFLRTGIEDESTAFIVEQAVIDAFHANHHPLTNLVRGHHSGRHGLATLPAVVARHRAAACPPIEGAVIMLKIQRGWRPDMNEQEIYEATRGHWKVAGWVRERTEFALGVAYGIVRGVYRVESWFPSEMPWDQGKDRWGFVGHPAPELAHVVGTHVRDAFPNQVMYRRFMDGYAGSSDAEPSPV</sequence>
<comment type="caution">
    <text evidence="2">The sequence shown here is derived from an EMBL/GenBank/DDBJ whole genome shotgun (WGS) entry which is preliminary data.</text>
</comment>
<name>A0AA94KYL4_9MICO</name>
<reference evidence="2 3" key="1">
    <citation type="submission" date="2016-10" db="EMBL/GenBank/DDBJ databases">
        <authorList>
            <person name="Varghese N."/>
            <person name="Submissions S."/>
        </authorList>
    </citation>
    <scope>NUCLEOTIDE SEQUENCE [LARGE SCALE GENOMIC DNA]</scope>
    <source>
        <strain evidence="2 3">IAM 15147</strain>
    </source>
</reference>
<dbReference type="EMBL" id="FOZN01000001">
    <property type="protein sequence ID" value="SFR99865.1"/>
    <property type="molecule type" value="Genomic_DNA"/>
</dbReference>
<keyword evidence="3" id="KW-1185">Reference proteome</keyword>